<dbReference type="OrthoDB" id="1524821at2"/>
<proteinExistence type="predicted"/>
<feature type="compositionally biased region" description="Basic and acidic residues" evidence="1">
    <location>
        <begin position="178"/>
        <end position="192"/>
    </location>
</feature>
<name>A0A495VK43_9BACT</name>
<dbReference type="AlphaFoldDB" id="A0A495VK43"/>
<dbReference type="InterPro" id="IPR003772">
    <property type="entry name" value="YceD"/>
</dbReference>
<accession>A0A495VK43</accession>
<evidence type="ECO:0000313" key="2">
    <source>
        <dbReference type="EMBL" id="RKT49751.1"/>
    </source>
</evidence>
<dbReference type="Pfam" id="PF02620">
    <property type="entry name" value="YceD"/>
    <property type="match status" value="1"/>
</dbReference>
<evidence type="ECO:0000256" key="1">
    <source>
        <dbReference type="SAM" id="MobiDB-lite"/>
    </source>
</evidence>
<gene>
    <name evidence="2" type="ORF">BC742_2337</name>
</gene>
<feature type="compositionally biased region" description="Acidic residues" evidence="1">
    <location>
        <begin position="155"/>
        <end position="177"/>
    </location>
</feature>
<sequence>MGKFNLYKIPLKSLPEGTQNYEYHLDDQFFKNIDGPEVQRGSVDVALSVKRTGGTFELKFAINGIILIPCDRCLDNMDFEVATNEHLYVKFGSEYSEENDDVVIVPEAEGEINIAWFLYEFIALTIPLKHVHPAGKCNKTMSMKLKKHSARSADDGDEDDNGIFDDESDADDMTNEETDPRWDELKKLIDNN</sequence>
<feature type="region of interest" description="Disordered" evidence="1">
    <location>
        <begin position="148"/>
        <end position="192"/>
    </location>
</feature>
<dbReference type="RefSeq" id="WP_009319220.1">
    <property type="nucleotide sequence ID" value="NZ_KI440781.1"/>
</dbReference>
<dbReference type="GeneID" id="92929206"/>
<organism evidence="2 3">
    <name type="scientific">Coprobacter fastidiosus NSB1 = JCM 33896</name>
    <dbReference type="NCBI Taxonomy" id="1349822"/>
    <lineage>
        <taxon>Bacteria</taxon>
        <taxon>Pseudomonadati</taxon>
        <taxon>Bacteroidota</taxon>
        <taxon>Bacteroidia</taxon>
        <taxon>Bacteroidales</taxon>
        <taxon>Barnesiellaceae</taxon>
        <taxon>Coprobacter</taxon>
    </lineage>
</organism>
<keyword evidence="3" id="KW-1185">Reference proteome</keyword>
<reference evidence="2 3" key="1">
    <citation type="submission" date="2018-10" db="EMBL/GenBank/DDBJ databases">
        <title>Genomic Encyclopedia of Archaeal and Bacterial Type Strains, Phase II (KMG-II): from individual species to whole genera.</title>
        <authorList>
            <person name="Goeker M."/>
        </authorList>
    </citation>
    <scope>NUCLEOTIDE SEQUENCE [LARGE SCALE GENOMIC DNA]</scope>
    <source>
        <strain evidence="2 3">NSB1</strain>
    </source>
</reference>
<evidence type="ECO:0000313" key="3">
    <source>
        <dbReference type="Proteomes" id="UP000269493"/>
    </source>
</evidence>
<dbReference type="Proteomes" id="UP000269493">
    <property type="component" value="Unassembled WGS sequence"/>
</dbReference>
<protein>
    <submittedName>
        <fullName evidence="2">Uncharacterized metal-binding protein YceD (DUF177 family)</fullName>
    </submittedName>
</protein>
<dbReference type="EMBL" id="RBXN01000009">
    <property type="protein sequence ID" value="RKT49751.1"/>
    <property type="molecule type" value="Genomic_DNA"/>
</dbReference>
<comment type="caution">
    <text evidence="2">The sequence shown here is derived from an EMBL/GenBank/DDBJ whole genome shotgun (WGS) entry which is preliminary data.</text>
</comment>